<sequence>MDETWITLDDFNSTKDIYYTGEGMVIPDESKKLLKHWPKKSMVAVGICWNGMSRAYCVDGSAKVTAAYFIENFLKRMVKEDLPRLYGNQAKNVSIHFDNAKSHVAILTKRWLNEYHPKYIYEAHWMADSPDLPPFDCGINGFLEKILNHRKATTVNGLSRIVEEVCDTFDLAVICRTLDAWKPRVETMLERMGDHVEIK</sequence>
<dbReference type="OrthoDB" id="10017160at2759"/>
<dbReference type="InterPro" id="IPR036397">
    <property type="entry name" value="RNaseH_sf"/>
</dbReference>
<protein>
    <recommendedName>
        <fullName evidence="3">Tc1-like transposase DDE domain-containing protein</fullName>
    </recommendedName>
</protein>
<reference evidence="1 2" key="1">
    <citation type="journal article" date="2016" name="Nat. Commun.">
        <title>Extremotolerant tardigrade genome and improved radiotolerance of human cultured cells by tardigrade-unique protein.</title>
        <authorList>
            <person name="Hashimoto T."/>
            <person name="Horikawa D.D."/>
            <person name="Saito Y."/>
            <person name="Kuwahara H."/>
            <person name="Kozuka-Hata H."/>
            <person name="Shin-I T."/>
            <person name="Minakuchi Y."/>
            <person name="Ohishi K."/>
            <person name="Motoyama A."/>
            <person name="Aizu T."/>
            <person name="Enomoto A."/>
            <person name="Kondo K."/>
            <person name="Tanaka S."/>
            <person name="Hara Y."/>
            <person name="Koshikawa S."/>
            <person name="Sagara H."/>
            <person name="Miura T."/>
            <person name="Yokobori S."/>
            <person name="Miyagawa K."/>
            <person name="Suzuki Y."/>
            <person name="Kubo T."/>
            <person name="Oyama M."/>
            <person name="Kohara Y."/>
            <person name="Fujiyama A."/>
            <person name="Arakawa K."/>
            <person name="Katayama T."/>
            <person name="Toyoda A."/>
            <person name="Kunieda T."/>
        </authorList>
    </citation>
    <scope>NUCLEOTIDE SEQUENCE [LARGE SCALE GENOMIC DNA]</scope>
    <source>
        <strain evidence="1 2">YOKOZUNA-1</strain>
    </source>
</reference>
<name>A0A1D1VY94_RAMVA</name>
<dbReference type="Proteomes" id="UP000186922">
    <property type="component" value="Unassembled WGS sequence"/>
</dbReference>
<organism evidence="1 2">
    <name type="scientific">Ramazzottius varieornatus</name>
    <name type="common">Water bear</name>
    <name type="synonym">Tardigrade</name>
    <dbReference type="NCBI Taxonomy" id="947166"/>
    <lineage>
        <taxon>Eukaryota</taxon>
        <taxon>Metazoa</taxon>
        <taxon>Ecdysozoa</taxon>
        <taxon>Tardigrada</taxon>
        <taxon>Eutardigrada</taxon>
        <taxon>Parachela</taxon>
        <taxon>Hypsibioidea</taxon>
        <taxon>Ramazzottiidae</taxon>
        <taxon>Ramazzottius</taxon>
    </lineage>
</organism>
<evidence type="ECO:0000313" key="2">
    <source>
        <dbReference type="Proteomes" id="UP000186922"/>
    </source>
</evidence>
<comment type="caution">
    <text evidence="1">The sequence shown here is derived from an EMBL/GenBank/DDBJ whole genome shotgun (WGS) entry which is preliminary data.</text>
</comment>
<dbReference type="AlphaFoldDB" id="A0A1D1VY94"/>
<proteinExistence type="predicted"/>
<dbReference type="GO" id="GO:0003676">
    <property type="term" value="F:nucleic acid binding"/>
    <property type="evidence" value="ECO:0007669"/>
    <property type="project" value="InterPro"/>
</dbReference>
<dbReference type="Gene3D" id="3.30.420.10">
    <property type="entry name" value="Ribonuclease H-like superfamily/Ribonuclease H"/>
    <property type="match status" value="1"/>
</dbReference>
<keyword evidence="2" id="KW-1185">Reference proteome</keyword>
<evidence type="ECO:0008006" key="3">
    <source>
        <dbReference type="Google" id="ProtNLM"/>
    </source>
</evidence>
<gene>
    <name evidence="1" type="primary">RvY_16393-1</name>
    <name evidence="1" type="synonym">RvY_16393.1</name>
    <name evidence="1" type="ORF">RvY_16393</name>
</gene>
<evidence type="ECO:0000313" key="1">
    <source>
        <dbReference type="EMBL" id="GAV06385.1"/>
    </source>
</evidence>
<dbReference type="EMBL" id="BDGG01000013">
    <property type="protein sequence ID" value="GAV06385.1"/>
    <property type="molecule type" value="Genomic_DNA"/>
</dbReference>
<accession>A0A1D1VY94</accession>